<accession>A0A367EX42</accession>
<feature type="domain" description="N-acetyltransferase" evidence="3">
    <location>
        <begin position="3"/>
        <end position="149"/>
    </location>
</feature>
<organism evidence="4 5">
    <name type="scientific">Sphaerisporangium album</name>
    <dbReference type="NCBI Taxonomy" id="509200"/>
    <lineage>
        <taxon>Bacteria</taxon>
        <taxon>Bacillati</taxon>
        <taxon>Actinomycetota</taxon>
        <taxon>Actinomycetes</taxon>
        <taxon>Streptosporangiales</taxon>
        <taxon>Streptosporangiaceae</taxon>
        <taxon>Sphaerisporangium</taxon>
    </lineage>
</organism>
<dbReference type="InterPro" id="IPR000182">
    <property type="entry name" value="GNAT_dom"/>
</dbReference>
<keyword evidence="1 4" id="KW-0808">Transferase</keyword>
<dbReference type="CDD" id="cd04301">
    <property type="entry name" value="NAT_SF"/>
    <property type="match status" value="1"/>
</dbReference>
<reference evidence="4 5" key="1">
    <citation type="submission" date="2018-06" db="EMBL/GenBank/DDBJ databases">
        <title>Sphaerisporangium craniellae sp. nov., isolated from a marine sponge in the South China Sea.</title>
        <authorList>
            <person name="Li L."/>
        </authorList>
    </citation>
    <scope>NUCLEOTIDE SEQUENCE [LARGE SCALE GENOMIC DNA]</scope>
    <source>
        <strain evidence="4 5">CCTCC AA 208026</strain>
    </source>
</reference>
<sequence>MSVIFRPARREDVPLIVAMLADDPIAAAREGDPQDEVYMTAFEAIDRDPRQELVVAEADGRVVGTMQVTYIPGLSRRGGERALIEAVRVGASARGQGLGRAMIRWAVDRARERGCRMVQLTSDKARPDAHRFYTSLGFVDSHVGFKLAL</sequence>
<dbReference type="OrthoDB" id="9789603at2"/>
<evidence type="ECO:0000256" key="2">
    <source>
        <dbReference type="ARBA" id="ARBA00023315"/>
    </source>
</evidence>
<keyword evidence="5" id="KW-1185">Reference proteome</keyword>
<dbReference type="Pfam" id="PF00583">
    <property type="entry name" value="Acetyltransf_1"/>
    <property type="match status" value="1"/>
</dbReference>
<evidence type="ECO:0000259" key="3">
    <source>
        <dbReference type="PROSITE" id="PS51186"/>
    </source>
</evidence>
<dbReference type="PANTHER" id="PTHR43877">
    <property type="entry name" value="AMINOALKYLPHOSPHONATE N-ACETYLTRANSFERASE-RELATED-RELATED"/>
    <property type="match status" value="1"/>
</dbReference>
<proteinExistence type="predicted"/>
<dbReference type="SUPFAM" id="SSF55729">
    <property type="entry name" value="Acyl-CoA N-acyltransferases (Nat)"/>
    <property type="match status" value="1"/>
</dbReference>
<dbReference type="InterPro" id="IPR050832">
    <property type="entry name" value="Bact_Acetyltransf"/>
</dbReference>
<gene>
    <name evidence="4" type="ORF">DQ384_35835</name>
</gene>
<dbReference type="AlphaFoldDB" id="A0A367EX42"/>
<dbReference type="Gene3D" id="3.40.630.30">
    <property type="match status" value="1"/>
</dbReference>
<dbReference type="Proteomes" id="UP000253094">
    <property type="component" value="Unassembled WGS sequence"/>
</dbReference>
<dbReference type="GO" id="GO:0016747">
    <property type="term" value="F:acyltransferase activity, transferring groups other than amino-acyl groups"/>
    <property type="evidence" value="ECO:0007669"/>
    <property type="project" value="InterPro"/>
</dbReference>
<dbReference type="PROSITE" id="PS51186">
    <property type="entry name" value="GNAT"/>
    <property type="match status" value="1"/>
</dbReference>
<evidence type="ECO:0000313" key="4">
    <source>
        <dbReference type="EMBL" id="RCG21957.1"/>
    </source>
</evidence>
<protein>
    <submittedName>
        <fullName evidence="4">GNAT family N-acetyltransferase</fullName>
    </submittedName>
</protein>
<evidence type="ECO:0000256" key="1">
    <source>
        <dbReference type="ARBA" id="ARBA00022679"/>
    </source>
</evidence>
<name>A0A367EX42_9ACTN</name>
<dbReference type="InterPro" id="IPR016181">
    <property type="entry name" value="Acyl_CoA_acyltransferase"/>
</dbReference>
<dbReference type="EMBL" id="QOIL01000029">
    <property type="protein sequence ID" value="RCG21957.1"/>
    <property type="molecule type" value="Genomic_DNA"/>
</dbReference>
<evidence type="ECO:0000313" key="5">
    <source>
        <dbReference type="Proteomes" id="UP000253094"/>
    </source>
</evidence>
<dbReference type="RefSeq" id="WP_114033435.1">
    <property type="nucleotide sequence ID" value="NZ_QOIL01000029.1"/>
</dbReference>
<comment type="caution">
    <text evidence="4">The sequence shown here is derived from an EMBL/GenBank/DDBJ whole genome shotgun (WGS) entry which is preliminary data.</text>
</comment>
<keyword evidence="2" id="KW-0012">Acyltransferase</keyword>